<dbReference type="Gene3D" id="3.30.40.10">
    <property type="entry name" value="Zinc/RING finger domain, C3HC4 (zinc finger)"/>
    <property type="match status" value="1"/>
</dbReference>
<sequence length="384" mass="41645">MSSDEFDGYVDEYDGLDFDAIPDLNDLNPPAPVPEVQSSQPARPPSSTSSHYSFDNLDQSLLVELDEIESRLIEDATESTIDTGSSTGTLNRSANADLALPLPAAPAYHGHLTDASTNGTAPPWRSSSNQPARASTSSTSVPTDQQLSLSRIFGGPPDHPSTNDPPQFKEASRPKSPSRSKQPCHAEDFPSKVPSKRGQTESSITESPKNSKKGKGKSTSDSSKEFLHILEGLEDEMTCPICCDIFVAAHLGNPCGHSVCGECGEAWISKLVRIDVLSEAIPDMCDALAASGRAEWQSGGNSIKEWQTRKESWKQGVAKKNAEKAAVQVTKSSTRTRVQIHINHSEVASWMVPDDEADEDFELHEDLELIPPPARRVTRSRAVR</sequence>
<dbReference type="SUPFAM" id="SSF57850">
    <property type="entry name" value="RING/U-box"/>
    <property type="match status" value="1"/>
</dbReference>
<keyword evidence="2" id="KW-0863">Zinc-finger</keyword>
<dbReference type="InterPro" id="IPR018957">
    <property type="entry name" value="Znf_C3HC4_RING-type"/>
</dbReference>
<feature type="compositionally biased region" description="Polar residues" evidence="4">
    <location>
        <begin position="114"/>
        <end position="149"/>
    </location>
</feature>
<dbReference type="GO" id="GO:0008270">
    <property type="term" value="F:zinc ion binding"/>
    <property type="evidence" value="ECO:0007669"/>
    <property type="project" value="UniProtKB-KW"/>
</dbReference>
<feature type="compositionally biased region" description="Polar residues" evidence="4">
    <location>
        <begin position="36"/>
        <end position="55"/>
    </location>
</feature>
<evidence type="ECO:0000313" key="6">
    <source>
        <dbReference type="EMBL" id="KZP32248.1"/>
    </source>
</evidence>
<feature type="region of interest" description="Disordered" evidence="4">
    <location>
        <begin position="107"/>
        <end position="223"/>
    </location>
</feature>
<evidence type="ECO:0000256" key="4">
    <source>
        <dbReference type="SAM" id="MobiDB-lite"/>
    </source>
</evidence>
<dbReference type="AlphaFoldDB" id="A0A166V1A7"/>
<evidence type="ECO:0000259" key="5">
    <source>
        <dbReference type="Pfam" id="PF00097"/>
    </source>
</evidence>
<organism evidence="6 7">
    <name type="scientific">Athelia psychrophila</name>
    <dbReference type="NCBI Taxonomy" id="1759441"/>
    <lineage>
        <taxon>Eukaryota</taxon>
        <taxon>Fungi</taxon>
        <taxon>Dikarya</taxon>
        <taxon>Basidiomycota</taxon>
        <taxon>Agaricomycotina</taxon>
        <taxon>Agaricomycetes</taxon>
        <taxon>Agaricomycetidae</taxon>
        <taxon>Atheliales</taxon>
        <taxon>Atheliaceae</taxon>
        <taxon>Athelia</taxon>
    </lineage>
</organism>
<dbReference type="Proteomes" id="UP000076532">
    <property type="component" value="Unassembled WGS sequence"/>
</dbReference>
<keyword evidence="7" id="KW-1185">Reference proteome</keyword>
<feature type="region of interest" description="Disordered" evidence="4">
    <location>
        <begin position="17"/>
        <end position="55"/>
    </location>
</feature>
<dbReference type="Pfam" id="PF00097">
    <property type="entry name" value="zf-C3HC4"/>
    <property type="match status" value="1"/>
</dbReference>
<evidence type="ECO:0000313" key="7">
    <source>
        <dbReference type="Proteomes" id="UP000076532"/>
    </source>
</evidence>
<evidence type="ECO:0000256" key="3">
    <source>
        <dbReference type="ARBA" id="ARBA00022833"/>
    </source>
</evidence>
<reference evidence="6 7" key="1">
    <citation type="journal article" date="2016" name="Mol. Biol. Evol.">
        <title>Comparative Genomics of Early-Diverging Mushroom-Forming Fungi Provides Insights into the Origins of Lignocellulose Decay Capabilities.</title>
        <authorList>
            <person name="Nagy L.G."/>
            <person name="Riley R."/>
            <person name="Tritt A."/>
            <person name="Adam C."/>
            <person name="Daum C."/>
            <person name="Floudas D."/>
            <person name="Sun H."/>
            <person name="Yadav J.S."/>
            <person name="Pangilinan J."/>
            <person name="Larsson K.H."/>
            <person name="Matsuura K."/>
            <person name="Barry K."/>
            <person name="Labutti K."/>
            <person name="Kuo R."/>
            <person name="Ohm R.A."/>
            <person name="Bhattacharya S.S."/>
            <person name="Shirouzu T."/>
            <person name="Yoshinaga Y."/>
            <person name="Martin F.M."/>
            <person name="Grigoriev I.V."/>
            <person name="Hibbett D.S."/>
        </authorList>
    </citation>
    <scope>NUCLEOTIDE SEQUENCE [LARGE SCALE GENOMIC DNA]</scope>
    <source>
        <strain evidence="6 7">CBS 109695</strain>
    </source>
</reference>
<name>A0A166V1A7_9AGAM</name>
<dbReference type="EMBL" id="KV417486">
    <property type="protein sequence ID" value="KZP32248.1"/>
    <property type="molecule type" value="Genomic_DNA"/>
</dbReference>
<dbReference type="STRING" id="436010.A0A166V1A7"/>
<dbReference type="InterPro" id="IPR013083">
    <property type="entry name" value="Znf_RING/FYVE/PHD"/>
</dbReference>
<keyword evidence="1" id="KW-0479">Metal-binding</keyword>
<evidence type="ECO:0000256" key="2">
    <source>
        <dbReference type="ARBA" id="ARBA00022771"/>
    </source>
</evidence>
<dbReference type="OrthoDB" id="6105938at2759"/>
<feature type="domain" description="Zinc finger C3HC4 RING-type" evidence="5">
    <location>
        <begin position="239"/>
        <end position="269"/>
    </location>
</feature>
<keyword evidence="3" id="KW-0862">Zinc</keyword>
<evidence type="ECO:0000256" key="1">
    <source>
        <dbReference type="ARBA" id="ARBA00022723"/>
    </source>
</evidence>
<gene>
    <name evidence="6" type="ORF">FIBSPDRAFT_882609</name>
</gene>
<proteinExistence type="predicted"/>
<accession>A0A166V1A7</accession>
<protein>
    <recommendedName>
        <fullName evidence="5">Zinc finger C3HC4 RING-type domain-containing protein</fullName>
    </recommendedName>
</protein>